<accession>A0ACC0W5H0</accession>
<proteinExistence type="predicted"/>
<comment type="caution">
    <text evidence="1">The sequence shown here is derived from an EMBL/GenBank/DDBJ whole genome shotgun (WGS) entry which is preliminary data.</text>
</comment>
<protein>
    <submittedName>
        <fullName evidence="1">Uncharacterized protein</fullName>
    </submittedName>
</protein>
<gene>
    <name evidence="1" type="ORF">PsorP6_005267</name>
</gene>
<evidence type="ECO:0000313" key="1">
    <source>
        <dbReference type="EMBL" id="KAI9913339.1"/>
    </source>
</evidence>
<organism evidence="1 2">
    <name type="scientific">Peronosclerospora sorghi</name>
    <dbReference type="NCBI Taxonomy" id="230839"/>
    <lineage>
        <taxon>Eukaryota</taxon>
        <taxon>Sar</taxon>
        <taxon>Stramenopiles</taxon>
        <taxon>Oomycota</taxon>
        <taxon>Peronosporomycetes</taxon>
        <taxon>Peronosporales</taxon>
        <taxon>Peronosporaceae</taxon>
        <taxon>Peronosclerospora</taxon>
    </lineage>
</organism>
<sequence>MSLDKKLRKKLDKRDLTEVVVIGGNHTTASILYRMDWGYRSAKNVAGRSGTHVEIGIMRSNQDSAIPSSVSRATNDENDRNAVYCVLITSEKDMRTVSVTEPFVLVNNLPVPLTYRVRSAFSSAYGSGTSDSPSEPETIAVGAKTSIWWTDIGQRPLFQLVAETLLAAQVQGFSLVQAQAKGQFASKDYIAKAQSHISSETVQTSLSSPSMSSLVSQKQANQLQAQIQVNAQKIHAQVLATAQAQGLKPMQAQEKAKQAKATYVHRASAQAQAKIARAQSQGLVSSLVLGNTSSAVSRGPFALKSQQEAPELHYQGLRLIRSISKLHPSWLASQTVIINCLRKLWRSPARIQRLLAHDRLPIKFHLESKVLIKCFITYSRVNQGDVQVLLDMFSVFLHRTPFDFSFLQTFYLDEVATKYSAGNKRNLIDRFCECFVSLGRPRSSRSMRFSC</sequence>
<keyword evidence="2" id="KW-1185">Reference proteome</keyword>
<dbReference type="Proteomes" id="UP001163321">
    <property type="component" value="Chromosome 4"/>
</dbReference>
<reference evidence="1 2" key="1">
    <citation type="journal article" date="2022" name="bioRxiv">
        <title>The genome of the oomycete Peronosclerospora sorghi, a cosmopolitan pathogen of maize and sorghum, is inflated with dispersed pseudogenes.</title>
        <authorList>
            <person name="Fletcher K."/>
            <person name="Martin F."/>
            <person name="Isakeit T."/>
            <person name="Cavanaugh K."/>
            <person name="Magill C."/>
            <person name="Michelmore R."/>
        </authorList>
    </citation>
    <scope>NUCLEOTIDE SEQUENCE [LARGE SCALE GENOMIC DNA]</scope>
    <source>
        <strain evidence="1">P6</strain>
    </source>
</reference>
<dbReference type="EMBL" id="CM047583">
    <property type="protein sequence ID" value="KAI9913339.1"/>
    <property type="molecule type" value="Genomic_DNA"/>
</dbReference>
<evidence type="ECO:0000313" key="2">
    <source>
        <dbReference type="Proteomes" id="UP001163321"/>
    </source>
</evidence>
<name>A0ACC0W5H0_9STRA</name>